<comment type="caution">
    <text evidence="11">The sequence shown here is derived from an EMBL/GenBank/DDBJ whole genome shotgun (WGS) entry which is preliminary data.</text>
</comment>
<dbReference type="Proteomes" id="UP000796880">
    <property type="component" value="Unassembled WGS sequence"/>
</dbReference>
<comment type="similarity">
    <text evidence="2 9">Belongs to the trans-sulfuration enzymes family.</text>
</comment>
<evidence type="ECO:0000313" key="11">
    <source>
        <dbReference type="EMBL" id="KAF3434699.1"/>
    </source>
</evidence>
<sequence length="545" mass="59178">MASMSSRLFTSFDCRSGTGLSGLPRHHKPDSGRDDSVHVGSVRSPHGHSSQILTFPSNFVHKLSTKARRSCSNIVVAQIVAPSWSDNTLSKDLVVPAVTSLNDVVADVFPVSLVDLLADNELANGVDTTAVPDAPVHFATCNDLAACQDGTRGILAGQRFGCPIVRDALTTPVVNTSAYFFPNTAALKDFKEKRRISFEYARYGNPTTLVAEEKISALEGAESTLLTASGMYTTIVMLLALVPAGGHIVSTTDCCRETRIFMESVLPKLGITVTFIGPADVKALESALDNNKVSLFFSESPTNPFLRCIDIELVSKICHRKGALVCIDGTMASPINQKALALGADLALHSATKYIGGHSDVLGGCISGPLKLISEIRSLHHVFGGTINPEAANRIIQGIKTLHLRLWQQNSTALRMAEILEVHPKVERVHYPGLPSHPERELAKRQMTGFGGVVSFEIYEEDLKTTEFLDLNTTKFVDALKLPYIAPSFGGCDSIVVQPTLMSYWDLSQEERLKYGIKDNLVRFSFGCESFEDLKADLLQALDAI</sequence>
<dbReference type="FunFam" id="3.90.1150.10:FF:000033">
    <property type="entry name" value="Cystathionine gamma-synthase"/>
    <property type="match status" value="1"/>
</dbReference>
<comment type="cofactor">
    <cofactor evidence="1 9">
        <name>pyridoxal 5'-phosphate</name>
        <dbReference type="ChEBI" id="CHEBI:597326"/>
    </cofactor>
</comment>
<dbReference type="InterPro" id="IPR044639">
    <property type="entry name" value="CGS1/2"/>
</dbReference>
<dbReference type="SUPFAM" id="SSF53383">
    <property type="entry name" value="PLP-dependent transferases"/>
    <property type="match status" value="1"/>
</dbReference>
<dbReference type="GO" id="GO:0003962">
    <property type="term" value="F:cystathionine gamma-synthase activity"/>
    <property type="evidence" value="ECO:0007669"/>
    <property type="project" value="InterPro"/>
</dbReference>
<evidence type="ECO:0000256" key="3">
    <source>
        <dbReference type="ARBA" id="ARBA00022898"/>
    </source>
</evidence>
<evidence type="ECO:0000256" key="7">
    <source>
        <dbReference type="ARBA" id="ARBA00093261"/>
    </source>
</evidence>
<proteinExistence type="inferred from homology"/>
<gene>
    <name evidence="11" type="ORF">FNV43_RR21784</name>
</gene>
<reference evidence="11" key="1">
    <citation type="submission" date="2020-03" db="EMBL/GenBank/DDBJ databases">
        <title>A high-quality chromosome-level genome assembly of a woody plant with both climbing and erect habits, Rhamnella rubrinervis.</title>
        <authorList>
            <person name="Lu Z."/>
            <person name="Yang Y."/>
            <person name="Zhu X."/>
            <person name="Sun Y."/>
        </authorList>
    </citation>
    <scope>NUCLEOTIDE SEQUENCE</scope>
    <source>
        <strain evidence="11">BYM</strain>
        <tissue evidence="11">Leaf</tissue>
    </source>
</reference>
<keyword evidence="12" id="KW-1185">Reference proteome</keyword>
<evidence type="ECO:0000313" key="12">
    <source>
        <dbReference type="Proteomes" id="UP000796880"/>
    </source>
</evidence>
<dbReference type="PROSITE" id="PS00868">
    <property type="entry name" value="CYS_MET_METAB_PP"/>
    <property type="match status" value="1"/>
</dbReference>
<dbReference type="OrthoDB" id="3512640at2759"/>
<dbReference type="GO" id="GO:0030170">
    <property type="term" value="F:pyridoxal phosphate binding"/>
    <property type="evidence" value="ECO:0007669"/>
    <property type="project" value="InterPro"/>
</dbReference>
<keyword evidence="4" id="KW-0028">Amino-acid biosynthesis</keyword>
<dbReference type="Gene3D" id="3.40.640.10">
    <property type="entry name" value="Type I PLP-dependent aspartate aminotransferase-like (Major domain)"/>
    <property type="match status" value="1"/>
</dbReference>
<comment type="pathway">
    <text evidence="5">Amino-acid biosynthesis; L-methionine biosynthesis via de novo pathway; L-cystathionine from O-succinyl-L-homoserine: step 1/1.</text>
</comment>
<keyword evidence="3 9" id="KW-0663">Pyridoxal phosphate</keyword>
<keyword evidence="4" id="KW-0486">Methionine biosynthesis</keyword>
<dbReference type="EMBL" id="VOIH02000010">
    <property type="protein sequence ID" value="KAF3434699.1"/>
    <property type="molecule type" value="Genomic_DNA"/>
</dbReference>
<dbReference type="FunFam" id="3.40.640.10:FF:000046">
    <property type="entry name" value="Cystathionine gamma-lyase"/>
    <property type="match status" value="1"/>
</dbReference>
<dbReference type="CDD" id="cd00614">
    <property type="entry name" value="CGS_like"/>
    <property type="match status" value="1"/>
</dbReference>
<dbReference type="InterPro" id="IPR015422">
    <property type="entry name" value="PyrdxlP-dep_Trfase_small"/>
</dbReference>
<dbReference type="AlphaFoldDB" id="A0A8K0DUW9"/>
<evidence type="ECO:0000256" key="9">
    <source>
        <dbReference type="RuleBase" id="RU362118"/>
    </source>
</evidence>
<evidence type="ECO:0000256" key="1">
    <source>
        <dbReference type="ARBA" id="ARBA00001933"/>
    </source>
</evidence>
<dbReference type="Pfam" id="PF01053">
    <property type="entry name" value="Cys_Met_Meta_PP"/>
    <property type="match status" value="1"/>
</dbReference>
<dbReference type="Gene3D" id="3.90.1150.10">
    <property type="entry name" value="Aspartate Aminotransferase, domain 1"/>
    <property type="match status" value="1"/>
</dbReference>
<evidence type="ECO:0000256" key="8">
    <source>
        <dbReference type="ARBA" id="ARBA00093596"/>
    </source>
</evidence>
<evidence type="ECO:0000256" key="10">
    <source>
        <dbReference type="SAM" id="MobiDB-lite"/>
    </source>
</evidence>
<dbReference type="EC" id="2.5.1.160" evidence="8"/>
<dbReference type="GO" id="GO:0009086">
    <property type="term" value="P:methionine biosynthetic process"/>
    <property type="evidence" value="ECO:0007669"/>
    <property type="project" value="UniProtKB-KW"/>
</dbReference>
<feature type="region of interest" description="Disordered" evidence="10">
    <location>
        <begin position="20"/>
        <end position="49"/>
    </location>
</feature>
<protein>
    <recommendedName>
        <fullName evidence="8">plant cystathionine gamma-synthase</fullName>
        <ecNumber evidence="8">2.5.1.160</ecNumber>
    </recommendedName>
</protein>
<dbReference type="InterPro" id="IPR015424">
    <property type="entry name" value="PyrdxlP-dep_Trfase"/>
</dbReference>
<name>A0A8K0DUW9_9ROSA</name>
<accession>A0A8K0DUW9</accession>
<dbReference type="InterPro" id="IPR000277">
    <property type="entry name" value="Cys/Met-Metab_PyrdxlP-dep_enz"/>
</dbReference>
<dbReference type="InterPro" id="IPR054542">
    <property type="entry name" value="Cys_met_metab_PP"/>
</dbReference>
<comment type="catalytic activity">
    <reaction evidence="7">
        <text>O-phospho-L-homoserine + L-cysteine = L,L-cystathionine + phosphate</text>
        <dbReference type="Rhea" id="RHEA:80891"/>
        <dbReference type="ChEBI" id="CHEBI:35235"/>
        <dbReference type="ChEBI" id="CHEBI:43474"/>
        <dbReference type="ChEBI" id="CHEBI:57590"/>
        <dbReference type="ChEBI" id="CHEBI:58161"/>
        <dbReference type="EC" id="2.5.1.160"/>
    </reaction>
</comment>
<dbReference type="PANTHER" id="PTHR43379:SF1">
    <property type="entry name" value="CYSTATHIONINE GAMMA-SYNTHASE 1, CHLOROPLASTIC-RELATED"/>
    <property type="match status" value="1"/>
</dbReference>
<evidence type="ECO:0000256" key="6">
    <source>
        <dbReference type="ARBA" id="ARBA00093222"/>
    </source>
</evidence>
<comment type="catalytic activity">
    <reaction evidence="6">
        <text>O-succinyl-L-homoserine + L-cysteine = L,L-cystathionine + succinate + H(+)</text>
        <dbReference type="Rhea" id="RHEA:20397"/>
        <dbReference type="ChEBI" id="CHEBI:15378"/>
        <dbReference type="ChEBI" id="CHEBI:30031"/>
        <dbReference type="ChEBI" id="CHEBI:35235"/>
        <dbReference type="ChEBI" id="CHEBI:57661"/>
        <dbReference type="ChEBI" id="CHEBI:58161"/>
    </reaction>
</comment>
<organism evidence="11 12">
    <name type="scientific">Rhamnella rubrinervis</name>
    <dbReference type="NCBI Taxonomy" id="2594499"/>
    <lineage>
        <taxon>Eukaryota</taxon>
        <taxon>Viridiplantae</taxon>
        <taxon>Streptophyta</taxon>
        <taxon>Embryophyta</taxon>
        <taxon>Tracheophyta</taxon>
        <taxon>Spermatophyta</taxon>
        <taxon>Magnoliopsida</taxon>
        <taxon>eudicotyledons</taxon>
        <taxon>Gunneridae</taxon>
        <taxon>Pentapetalae</taxon>
        <taxon>rosids</taxon>
        <taxon>fabids</taxon>
        <taxon>Rosales</taxon>
        <taxon>Rhamnaceae</taxon>
        <taxon>rhamnoid group</taxon>
        <taxon>Rhamneae</taxon>
        <taxon>Rhamnella</taxon>
    </lineage>
</organism>
<evidence type="ECO:0000256" key="5">
    <source>
        <dbReference type="ARBA" id="ARBA00060510"/>
    </source>
</evidence>
<evidence type="ECO:0000256" key="2">
    <source>
        <dbReference type="ARBA" id="ARBA00009077"/>
    </source>
</evidence>
<dbReference type="GO" id="GO:0009507">
    <property type="term" value="C:chloroplast"/>
    <property type="evidence" value="ECO:0007669"/>
    <property type="project" value="TreeGrafter"/>
</dbReference>
<dbReference type="PANTHER" id="PTHR43379">
    <property type="entry name" value="CYSTATHIONINE GAMMA-SYNTHASE"/>
    <property type="match status" value="1"/>
</dbReference>
<evidence type="ECO:0000256" key="4">
    <source>
        <dbReference type="ARBA" id="ARBA00023167"/>
    </source>
</evidence>
<dbReference type="InterPro" id="IPR015421">
    <property type="entry name" value="PyrdxlP-dep_Trfase_major"/>
</dbReference>
<dbReference type="GO" id="GO:0019346">
    <property type="term" value="P:transsulfuration"/>
    <property type="evidence" value="ECO:0007669"/>
    <property type="project" value="InterPro"/>
</dbReference>